<keyword evidence="1" id="KW-0812">Transmembrane</keyword>
<name>A0A444RSU1_VERDA</name>
<keyword evidence="1" id="KW-1133">Transmembrane helix</keyword>
<proteinExistence type="predicted"/>
<accession>A0A444RSU1</accession>
<keyword evidence="1" id="KW-0472">Membrane</keyword>
<gene>
    <name evidence="2" type="ORF">VDGE_08761</name>
</gene>
<evidence type="ECO:0000313" key="2">
    <source>
        <dbReference type="EMBL" id="RXG44303.1"/>
    </source>
</evidence>
<protein>
    <submittedName>
        <fullName evidence="2">Uncharacterized protein</fullName>
    </submittedName>
</protein>
<organism evidence="2 3">
    <name type="scientific">Verticillium dahliae</name>
    <name type="common">Verticillium wilt</name>
    <dbReference type="NCBI Taxonomy" id="27337"/>
    <lineage>
        <taxon>Eukaryota</taxon>
        <taxon>Fungi</taxon>
        <taxon>Dikarya</taxon>
        <taxon>Ascomycota</taxon>
        <taxon>Pezizomycotina</taxon>
        <taxon>Sordariomycetes</taxon>
        <taxon>Hypocreomycetidae</taxon>
        <taxon>Glomerellales</taxon>
        <taxon>Plectosphaerellaceae</taxon>
        <taxon>Verticillium</taxon>
    </lineage>
</organism>
<comment type="caution">
    <text evidence="2">The sequence shown here is derived from an EMBL/GenBank/DDBJ whole genome shotgun (WGS) entry which is preliminary data.</text>
</comment>
<dbReference type="Proteomes" id="UP000288725">
    <property type="component" value="Chromosome 1"/>
</dbReference>
<reference evidence="2 3" key="1">
    <citation type="submission" date="2018-12" db="EMBL/GenBank/DDBJ databases">
        <title>Genome of Verticillium dahliae isolate Getta Getta.</title>
        <authorList>
            <person name="Gardiner D.M."/>
        </authorList>
    </citation>
    <scope>NUCLEOTIDE SEQUENCE [LARGE SCALE GENOMIC DNA]</scope>
    <source>
        <strain evidence="2 3">Getta Getta</strain>
    </source>
</reference>
<evidence type="ECO:0000313" key="3">
    <source>
        <dbReference type="Proteomes" id="UP000288725"/>
    </source>
</evidence>
<dbReference type="AlphaFoldDB" id="A0A444RSU1"/>
<dbReference type="EMBL" id="RSDZ01000084">
    <property type="protein sequence ID" value="RXG44303.1"/>
    <property type="molecule type" value="Genomic_DNA"/>
</dbReference>
<evidence type="ECO:0000256" key="1">
    <source>
        <dbReference type="SAM" id="Phobius"/>
    </source>
</evidence>
<feature type="transmembrane region" description="Helical" evidence="1">
    <location>
        <begin position="27"/>
        <end position="47"/>
    </location>
</feature>
<feature type="transmembrane region" description="Helical" evidence="1">
    <location>
        <begin position="125"/>
        <end position="148"/>
    </location>
</feature>
<sequence length="153" mass="17037">MSSSVTATKVTTTRGSSDAAAVDKMTLYKLIMTPIIFVSFLVSLAWVDLRYTLMRYRGRRSDSRLPAWLHHLVYRPAHEHDRTRPARAAGGGGGQSQTTGGYYHTKQKKLAKMEMADAFEIRTHVAALLTVLVTVVAWTGVSLLRWVWTSVAV</sequence>